<sequence>MVGQAPPAFALGCQQPPGMPGAIRQPRAGAWTAADIRPVASRKMRCLQLLSPLPWLLLLPLLLPLPQPGLTQPPSGTLSPQASALLQTLGLSPPPGPPPTRPVPSVMWRLFRRGPEAAETQGSESAGPEMPQEPQPLPCHVEELGVPGNIVRHVLDGGASAPPEPALGSLCLEKPLFFNLSFLDPKEQLTLVRLELNFGAPGNLAPAQDWELSLSYAQGRLWGQPLYWHHREVLLRRTVPTLHDPLYFDMLALGRLGNSTFPQNLSLVLEMLPGRDSDLPRGLCTKLGHSLEASLLVVTLDPQLCQPTSRKRRATYLAPLDSPDPPCKARRLYINFREVGWHNWIIAPRGFMANYCQGHCFFPTATKISSLNHAVMQSLMHSVAPATTPPPCCVPVKLSPISVLFYDNSDNVVLRHYEDMVVDECGCR</sequence>
<feature type="region of interest" description="Disordered" evidence="9">
    <location>
        <begin position="115"/>
        <end position="134"/>
    </location>
</feature>
<dbReference type="GeneTree" id="ENSGT00940000162926"/>
<keyword evidence="3" id="KW-0964">Secreted</keyword>
<dbReference type="SUPFAM" id="SSF57501">
    <property type="entry name" value="Cystine-knot cytokines"/>
    <property type="match status" value="1"/>
</dbReference>
<comment type="similarity">
    <text evidence="2 8">Belongs to the TGF-beta family.</text>
</comment>
<comment type="subcellular location">
    <subcellularLocation>
        <location evidence="1">Secreted</location>
    </subcellularLocation>
</comment>
<reference evidence="11" key="2">
    <citation type="submission" date="2025-08" db="UniProtKB">
        <authorList>
            <consortium name="Ensembl"/>
        </authorList>
    </citation>
    <scope>IDENTIFICATION</scope>
</reference>
<dbReference type="CDD" id="cd13764">
    <property type="entry name" value="TGF_beta_GDF1_3_like"/>
    <property type="match status" value="1"/>
</dbReference>
<organism evidence="11 12">
    <name type="scientific">Vombatus ursinus</name>
    <name type="common">Common wombat</name>
    <dbReference type="NCBI Taxonomy" id="29139"/>
    <lineage>
        <taxon>Eukaryota</taxon>
        <taxon>Metazoa</taxon>
        <taxon>Chordata</taxon>
        <taxon>Craniata</taxon>
        <taxon>Vertebrata</taxon>
        <taxon>Euteleostomi</taxon>
        <taxon>Mammalia</taxon>
        <taxon>Metatheria</taxon>
        <taxon>Diprotodontia</taxon>
        <taxon>Vombatidae</taxon>
        <taxon>Vombatus</taxon>
    </lineage>
</organism>
<dbReference type="InterPro" id="IPR029034">
    <property type="entry name" value="Cystine-knot_cytokine"/>
</dbReference>
<dbReference type="PROSITE" id="PS00250">
    <property type="entry name" value="TGF_BETA_1"/>
    <property type="match status" value="1"/>
</dbReference>
<protein>
    <recommendedName>
        <fullName evidence="10">TGF-beta family profile domain-containing protein</fullName>
    </recommendedName>
</protein>
<evidence type="ECO:0000256" key="8">
    <source>
        <dbReference type="RuleBase" id="RU000354"/>
    </source>
</evidence>
<dbReference type="PANTHER" id="PTHR11848:SF151">
    <property type="entry name" value="EMBRYONIC GROWTH_DIFFERENTIATION FACTOR 1"/>
    <property type="match status" value="1"/>
</dbReference>
<evidence type="ECO:0000313" key="11">
    <source>
        <dbReference type="Ensembl" id="ENSVURP00010019908.1"/>
    </source>
</evidence>
<name>A0A4X2L7F5_VOMUR</name>
<proteinExistence type="inferred from homology"/>
<keyword evidence="5 8" id="KW-0339">Growth factor</keyword>
<evidence type="ECO:0000256" key="1">
    <source>
        <dbReference type="ARBA" id="ARBA00004613"/>
    </source>
</evidence>
<dbReference type="InterPro" id="IPR017948">
    <property type="entry name" value="TGFb_CS"/>
</dbReference>
<dbReference type="GO" id="GO:0005615">
    <property type="term" value="C:extracellular space"/>
    <property type="evidence" value="ECO:0007669"/>
    <property type="project" value="TreeGrafter"/>
</dbReference>
<dbReference type="Ensembl" id="ENSVURT00010022668.1">
    <property type="protein sequence ID" value="ENSVURP00010019908.1"/>
    <property type="gene ID" value="ENSVURG00010015230.1"/>
</dbReference>
<dbReference type="InterPro" id="IPR001839">
    <property type="entry name" value="TGF-b_C"/>
</dbReference>
<dbReference type="PANTHER" id="PTHR11848">
    <property type="entry name" value="TGF-BETA FAMILY"/>
    <property type="match status" value="1"/>
</dbReference>
<reference evidence="12" key="1">
    <citation type="submission" date="2018-12" db="EMBL/GenBank/DDBJ databases">
        <authorList>
            <person name="Yazar S."/>
        </authorList>
    </citation>
    <scope>NUCLEOTIDE SEQUENCE [LARGE SCALE GENOMIC DNA]</scope>
</reference>
<dbReference type="GO" id="GO:0005125">
    <property type="term" value="F:cytokine activity"/>
    <property type="evidence" value="ECO:0007669"/>
    <property type="project" value="TreeGrafter"/>
</dbReference>
<evidence type="ECO:0000256" key="3">
    <source>
        <dbReference type="ARBA" id="ARBA00022525"/>
    </source>
</evidence>
<evidence type="ECO:0000256" key="9">
    <source>
        <dbReference type="SAM" id="MobiDB-lite"/>
    </source>
</evidence>
<dbReference type="FunFam" id="2.10.90.10:FF:000001">
    <property type="entry name" value="Bone morphogenetic protein 4"/>
    <property type="match status" value="1"/>
</dbReference>
<accession>A0A4X2L7F5</accession>
<evidence type="ECO:0000256" key="4">
    <source>
        <dbReference type="ARBA" id="ARBA00022729"/>
    </source>
</evidence>
<dbReference type="GeneID" id="114036613"/>
<dbReference type="CTD" id="2657"/>
<evidence type="ECO:0000256" key="2">
    <source>
        <dbReference type="ARBA" id="ARBA00006656"/>
    </source>
</evidence>
<dbReference type="OrthoDB" id="5987191at2759"/>
<gene>
    <name evidence="11" type="primary">GDF1</name>
</gene>
<evidence type="ECO:0000256" key="5">
    <source>
        <dbReference type="ARBA" id="ARBA00023030"/>
    </source>
</evidence>
<evidence type="ECO:0000259" key="10">
    <source>
        <dbReference type="PROSITE" id="PS51362"/>
    </source>
</evidence>
<keyword evidence="7" id="KW-0325">Glycoprotein</keyword>
<dbReference type="GO" id="GO:0008083">
    <property type="term" value="F:growth factor activity"/>
    <property type="evidence" value="ECO:0007669"/>
    <property type="project" value="UniProtKB-KW"/>
</dbReference>
<feature type="region of interest" description="Disordered" evidence="9">
    <location>
        <begin position="1"/>
        <end position="25"/>
    </location>
</feature>
<feature type="domain" description="TGF-beta family profile" evidence="10">
    <location>
        <begin position="310"/>
        <end position="428"/>
    </location>
</feature>
<dbReference type="PROSITE" id="PS51362">
    <property type="entry name" value="TGF_BETA_2"/>
    <property type="match status" value="1"/>
</dbReference>
<reference evidence="11" key="3">
    <citation type="submission" date="2025-09" db="UniProtKB">
        <authorList>
            <consortium name="Ensembl"/>
        </authorList>
    </citation>
    <scope>IDENTIFICATION</scope>
</reference>
<evidence type="ECO:0000313" key="12">
    <source>
        <dbReference type="Proteomes" id="UP000314987"/>
    </source>
</evidence>
<dbReference type="OMA" id="AGHCPEW"/>
<keyword evidence="4" id="KW-0732">Signal</keyword>
<dbReference type="STRING" id="29139.ENSVURP00010019908"/>
<dbReference type="Pfam" id="PF00019">
    <property type="entry name" value="TGF_beta"/>
    <property type="match status" value="1"/>
</dbReference>
<dbReference type="Proteomes" id="UP000314987">
    <property type="component" value="Unassembled WGS sequence"/>
</dbReference>
<dbReference type="InterPro" id="IPR015615">
    <property type="entry name" value="TGF-beta-rel"/>
</dbReference>
<evidence type="ECO:0000256" key="6">
    <source>
        <dbReference type="ARBA" id="ARBA00023157"/>
    </source>
</evidence>
<keyword evidence="12" id="KW-1185">Reference proteome</keyword>
<dbReference type="SMART" id="SM00204">
    <property type="entry name" value="TGFB"/>
    <property type="match status" value="1"/>
</dbReference>
<dbReference type="RefSeq" id="XP_027709010.1">
    <property type="nucleotide sequence ID" value="XM_027853209.1"/>
</dbReference>
<evidence type="ECO:0000256" key="7">
    <source>
        <dbReference type="ARBA" id="ARBA00023180"/>
    </source>
</evidence>
<dbReference type="AlphaFoldDB" id="A0A4X2L7F5"/>
<keyword evidence="6" id="KW-1015">Disulfide bond</keyword>
<dbReference type="Gene3D" id="2.10.90.10">
    <property type="entry name" value="Cystine-knot cytokines"/>
    <property type="match status" value="1"/>
</dbReference>